<dbReference type="Gene3D" id="3.40.190.150">
    <property type="entry name" value="Bordetella uptake gene, domain 1"/>
    <property type="match status" value="1"/>
</dbReference>
<evidence type="ECO:0000256" key="1">
    <source>
        <dbReference type="ARBA" id="ARBA00006987"/>
    </source>
</evidence>
<dbReference type="PIRSF" id="PIRSF017082">
    <property type="entry name" value="YflP"/>
    <property type="match status" value="1"/>
</dbReference>
<feature type="signal peptide" evidence="2">
    <location>
        <begin position="1"/>
        <end position="19"/>
    </location>
</feature>
<name>A0ABS5F359_9PROT</name>
<dbReference type="Pfam" id="PF03401">
    <property type="entry name" value="TctC"/>
    <property type="match status" value="1"/>
</dbReference>
<evidence type="ECO:0000313" key="4">
    <source>
        <dbReference type="Proteomes" id="UP001196870"/>
    </source>
</evidence>
<sequence>MKRRTALAASIGLASPWHALPAAAQGAYPNRSIRLVVGFAAGGPTDVIARIIAQDMSGSLGRPVVVENRTGANALIATQFVAREAPDGYTILLATLSHSVNAILMPDNSYKPLEDFTPIGLVALLPLIAVTGSGTPYNTLPELVAAAAASPDGITYGSAGNGGSAHLAAALLATRSGTRMTHVPFRGNGPALSEVIAGRVSFMFYPMIGIQEYVARGQLRPLAVSTAERSPDYPGVPTMREIGYPGFEDYIQGLGLVGPAHMPQAIVAKLNDALRASLARPETMERIRGLGGSVSASSPTDYAGFLRQDLERWRRVIEAAEITARD</sequence>
<dbReference type="Gene3D" id="3.40.190.10">
    <property type="entry name" value="Periplasmic binding protein-like II"/>
    <property type="match status" value="1"/>
</dbReference>
<evidence type="ECO:0000256" key="2">
    <source>
        <dbReference type="SAM" id="SignalP"/>
    </source>
</evidence>
<dbReference type="InterPro" id="IPR005064">
    <property type="entry name" value="BUG"/>
</dbReference>
<evidence type="ECO:0000313" key="3">
    <source>
        <dbReference type="EMBL" id="MBR0666982.1"/>
    </source>
</evidence>
<comment type="caution">
    <text evidence="3">The sequence shown here is derived from an EMBL/GenBank/DDBJ whole genome shotgun (WGS) entry which is preliminary data.</text>
</comment>
<dbReference type="Proteomes" id="UP001196870">
    <property type="component" value="Unassembled WGS sequence"/>
</dbReference>
<comment type="similarity">
    <text evidence="1">Belongs to the UPF0065 (bug) family.</text>
</comment>
<dbReference type="InterPro" id="IPR042100">
    <property type="entry name" value="Bug_dom1"/>
</dbReference>
<dbReference type="PANTHER" id="PTHR42928">
    <property type="entry name" value="TRICARBOXYLATE-BINDING PROTEIN"/>
    <property type="match status" value="1"/>
</dbReference>
<dbReference type="EMBL" id="JAAGBB010000028">
    <property type="protein sequence ID" value="MBR0666982.1"/>
    <property type="molecule type" value="Genomic_DNA"/>
</dbReference>
<dbReference type="SUPFAM" id="SSF53850">
    <property type="entry name" value="Periplasmic binding protein-like II"/>
    <property type="match status" value="1"/>
</dbReference>
<feature type="chain" id="PRO_5045364026" evidence="2">
    <location>
        <begin position="20"/>
        <end position="326"/>
    </location>
</feature>
<keyword evidence="4" id="KW-1185">Reference proteome</keyword>
<reference evidence="4" key="1">
    <citation type="journal article" date="2021" name="Syst. Appl. Microbiol.">
        <title>Roseomonas hellenica sp. nov., isolated from roots of wild-growing Alkanna tinctoria.</title>
        <authorList>
            <person name="Rat A."/>
            <person name="Naranjo H.D."/>
            <person name="Lebbe L."/>
            <person name="Cnockaert M."/>
            <person name="Krigas N."/>
            <person name="Grigoriadou K."/>
            <person name="Maloupa E."/>
            <person name="Willems A."/>
        </authorList>
    </citation>
    <scope>NUCLEOTIDE SEQUENCE [LARGE SCALE GENOMIC DNA]</scope>
    <source>
        <strain evidence="4">LMG 31523</strain>
    </source>
</reference>
<dbReference type="PANTHER" id="PTHR42928:SF5">
    <property type="entry name" value="BLR1237 PROTEIN"/>
    <property type="match status" value="1"/>
</dbReference>
<accession>A0ABS5F359</accession>
<organism evidence="3 4">
    <name type="scientific">Plastoroseomonas hellenica</name>
    <dbReference type="NCBI Taxonomy" id="2687306"/>
    <lineage>
        <taxon>Bacteria</taxon>
        <taxon>Pseudomonadati</taxon>
        <taxon>Pseudomonadota</taxon>
        <taxon>Alphaproteobacteria</taxon>
        <taxon>Acetobacterales</taxon>
        <taxon>Acetobacteraceae</taxon>
        <taxon>Plastoroseomonas</taxon>
    </lineage>
</organism>
<keyword evidence="2" id="KW-0732">Signal</keyword>
<dbReference type="CDD" id="cd13578">
    <property type="entry name" value="PBP2_Bug27"/>
    <property type="match status" value="1"/>
</dbReference>
<gene>
    <name evidence="3" type="ORF">GXW71_21660</name>
</gene>
<protein>
    <submittedName>
        <fullName evidence="3">Tripartite tricarboxylate transporter substrate binding protein</fullName>
    </submittedName>
</protein>
<proteinExistence type="inferred from homology"/>
<dbReference type="RefSeq" id="WP_211854760.1">
    <property type="nucleotide sequence ID" value="NZ_JAAGBB010000028.1"/>
</dbReference>